<name>A0ABR9VN11_9SYNC</name>
<feature type="transmembrane region" description="Helical" evidence="7">
    <location>
        <begin position="116"/>
        <end position="137"/>
    </location>
</feature>
<keyword evidence="3" id="KW-1003">Cell membrane</keyword>
<keyword evidence="6 7" id="KW-0472">Membrane</keyword>
<evidence type="ECO:0000256" key="4">
    <source>
        <dbReference type="ARBA" id="ARBA00022692"/>
    </source>
</evidence>
<evidence type="ECO:0000313" key="8">
    <source>
        <dbReference type="EMBL" id="MBE9252273.1"/>
    </source>
</evidence>
<protein>
    <submittedName>
        <fullName evidence="8">Permease</fullName>
    </submittedName>
</protein>
<evidence type="ECO:0000256" key="6">
    <source>
        <dbReference type="ARBA" id="ARBA00023136"/>
    </source>
</evidence>
<dbReference type="InterPro" id="IPR005524">
    <property type="entry name" value="DUF318"/>
</dbReference>
<feature type="transmembrane region" description="Helical" evidence="7">
    <location>
        <begin position="283"/>
        <end position="303"/>
    </location>
</feature>
<dbReference type="Pfam" id="PF03773">
    <property type="entry name" value="ArsP_1"/>
    <property type="match status" value="1"/>
</dbReference>
<dbReference type="EMBL" id="JADEVV010000001">
    <property type="protein sequence ID" value="MBE9252273.1"/>
    <property type="molecule type" value="Genomic_DNA"/>
</dbReference>
<evidence type="ECO:0000256" key="5">
    <source>
        <dbReference type="ARBA" id="ARBA00022989"/>
    </source>
</evidence>
<feature type="transmembrane region" description="Helical" evidence="7">
    <location>
        <begin position="214"/>
        <end position="232"/>
    </location>
</feature>
<feature type="transmembrane region" description="Helical" evidence="7">
    <location>
        <begin position="57"/>
        <end position="77"/>
    </location>
</feature>
<evidence type="ECO:0000256" key="7">
    <source>
        <dbReference type="SAM" id="Phobius"/>
    </source>
</evidence>
<organism evidence="8 9">
    <name type="scientific">Synechocystis salina LEGE 00031</name>
    <dbReference type="NCBI Taxonomy" id="1828736"/>
    <lineage>
        <taxon>Bacteria</taxon>
        <taxon>Bacillati</taxon>
        <taxon>Cyanobacteriota</taxon>
        <taxon>Cyanophyceae</taxon>
        <taxon>Synechococcales</taxon>
        <taxon>Merismopediaceae</taxon>
        <taxon>Synechocystis</taxon>
    </lineage>
</organism>
<dbReference type="PANTHER" id="PTHR34184:SF4">
    <property type="entry name" value="UPF0718 PROTEIN YCGR"/>
    <property type="match status" value="1"/>
</dbReference>
<keyword evidence="9" id="KW-1185">Reference proteome</keyword>
<comment type="similarity">
    <text evidence="2">Belongs to the UPF0718 family.</text>
</comment>
<proteinExistence type="inferred from homology"/>
<accession>A0ABR9VN11</accession>
<evidence type="ECO:0000256" key="1">
    <source>
        <dbReference type="ARBA" id="ARBA00004651"/>
    </source>
</evidence>
<comment type="caution">
    <text evidence="8">The sequence shown here is derived from an EMBL/GenBank/DDBJ whole genome shotgun (WGS) entry which is preliminary data.</text>
</comment>
<comment type="subcellular location">
    <subcellularLocation>
        <location evidence="1">Cell membrane</location>
        <topology evidence="1">Multi-pass membrane protein</topology>
    </subcellularLocation>
</comment>
<dbReference type="InterPro" id="IPR052923">
    <property type="entry name" value="UPF0718"/>
</dbReference>
<keyword evidence="5 7" id="KW-1133">Transmembrane helix</keyword>
<dbReference type="Proteomes" id="UP000658720">
    <property type="component" value="Unassembled WGS sequence"/>
</dbReference>
<dbReference type="RefSeq" id="WP_194018475.1">
    <property type="nucleotide sequence ID" value="NZ_JADEVV010000001.1"/>
</dbReference>
<evidence type="ECO:0000256" key="3">
    <source>
        <dbReference type="ARBA" id="ARBA00022475"/>
    </source>
</evidence>
<keyword evidence="4 7" id="KW-0812">Transmembrane</keyword>
<dbReference type="PANTHER" id="PTHR34184">
    <property type="entry name" value="UPF0718 PROTEIN YCGR"/>
    <property type="match status" value="1"/>
</dbReference>
<sequence length="332" mass="36703">MTNLVALNLFFNLLGSALLLSLPWLLLGIIVSSTFLIWTDEQKWVANFPRNRLLSSLVGSALGFLLPLGAFGSVPLVRRLLLQGAPIPLAISFLVAAPTLNIFAIVRVLSSRQSQYGLIFLCISFSWLMAIVMGLVFSPYRLARQQAEEEGETALLNIPLLRSGALIMLQSSMEASPRQGGLVFASGVNPVADFSWRQKLHLFGRNIIEEFQEFGGVLIIGTAIACGIVFFLPQAWLLQWAGLGPVRQTVLMMGWSLILPLGNFTNPDLLVPLGEQLWRGSMVAFLLWGSLFNLQTIGLWLVTLRLRPLSYLVFLVGLSVFLFAMVTNYYLS</sequence>
<feature type="transmembrane region" description="Helical" evidence="7">
    <location>
        <begin position="309"/>
        <end position="331"/>
    </location>
</feature>
<gene>
    <name evidence="8" type="ORF">IQ217_00065</name>
</gene>
<feature type="transmembrane region" description="Helical" evidence="7">
    <location>
        <begin position="9"/>
        <end position="37"/>
    </location>
</feature>
<reference evidence="8 9" key="1">
    <citation type="submission" date="2020-10" db="EMBL/GenBank/DDBJ databases">
        <authorList>
            <person name="Castelo-Branco R."/>
            <person name="Eusebio N."/>
            <person name="Adriana R."/>
            <person name="Vieira A."/>
            <person name="Brugerolle De Fraissinette N."/>
            <person name="Rezende De Castro R."/>
            <person name="Schneider M.P."/>
            <person name="Vasconcelos V."/>
            <person name="Leao P.N."/>
        </authorList>
    </citation>
    <scope>NUCLEOTIDE SEQUENCE [LARGE SCALE GENOMIC DNA]</scope>
    <source>
        <strain evidence="8 9">LEGE 00031</strain>
    </source>
</reference>
<evidence type="ECO:0000313" key="9">
    <source>
        <dbReference type="Proteomes" id="UP000658720"/>
    </source>
</evidence>
<feature type="transmembrane region" description="Helical" evidence="7">
    <location>
        <begin position="89"/>
        <end position="110"/>
    </location>
</feature>
<evidence type="ECO:0000256" key="2">
    <source>
        <dbReference type="ARBA" id="ARBA00006386"/>
    </source>
</evidence>